<proteinExistence type="predicted"/>
<feature type="domain" description="MASE2" evidence="2">
    <location>
        <begin position="18"/>
        <end position="98"/>
    </location>
</feature>
<sequence length="152" mass="16691">MRTPLRRPHRLALATVPPRVFAFCHTFGLTVWIAVAEGRTALILPGLLLLAWPGIAYLHASLVQNSKQAEFRNLLFDCLLFGVWCSVLDFYVLATLTIGLSCLMNNMVVGGLRRMTLALLLFLGGAAGWSLVTGLTFRPWVSTGLDIYQSVG</sequence>
<comment type="caution">
    <text evidence="3">The sequence shown here is derived from an EMBL/GenBank/DDBJ whole genome shotgun (WGS) entry which is preliminary data.</text>
</comment>
<evidence type="ECO:0000313" key="3">
    <source>
        <dbReference type="EMBL" id="HIX62415.1"/>
    </source>
</evidence>
<dbReference type="InterPro" id="IPR007894">
    <property type="entry name" value="MASE2"/>
</dbReference>
<feature type="transmembrane region" description="Helical" evidence="1">
    <location>
        <begin position="41"/>
        <end position="62"/>
    </location>
</feature>
<gene>
    <name evidence="3" type="ORF">H9854_09310</name>
</gene>
<protein>
    <submittedName>
        <fullName evidence="3">GGDEF domain-containing protein</fullName>
    </submittedName>
</protein>
<dbReference type="Proteomes" id="UP000824248">
    <property type="component" value="Unassembled WGS sequence"/>
</dbReference>
<keyword evidence="1" id="KW-0472">Membrane</keyword>
<feature type="transmembrane region" description="Helical" evidence="1">
    <location>
        <begin position="116"/>
        <end position="137"/>
    </location>
</feature>
<reference evidence="3" key="2">
    <citation type="submission" date="2021-04" db="EMBL/GenBank/DDBJ databases">
        <authorList>
            <person name="Gilroy R."/>
        </authorList>
    </citation>
    <scope>NUCLEOTIDE SEQUENCE</scope>
    <source>
        <strain evidence="3">1193</strain>
    </source>
</reference>
<keyword evidence="1" id="KW-1133">Transmembrane helix</keyword>
<dbReference type="AlphaFoldDB" id="A0A9D1WNI7"/>
<evidence type="ECO:0000256" key="1">
    <source>
        <dbReference type="SAM" id="Phobius"/>
    </source>
</evidence>
<evidence type="ECO:0000259" key="2">
    <source>
        <dbReference type="Pfam" id="PF05230"/>
    </source>
</evidence>
<reference evidence="3" key="1">
    <citation type="journal article" date="2021" name="PeerJ">
        <title>Extensive microbial diversity within the chicken gut microbiome revealed by metagenomics and culture.</title>
        <authorList>
            <person name="Gilroy R."/>
            <person name="Ravi A."/>
            <person name="Getino M."/>
            <person name="Pursley I."/>
            <person name="Horton D.L."/>
            <person name="Alikhan N.F."/>
            <person name="Baker D."/>
            <person name="Gharbi K."/>
            <person name="Hall N."/>
            <person name="Watson M."/>
            <person name="Adriaenssens E.M."/>
            <person name="Foster-Nyarko E."/>
            <person name="Jarju S."/>
            <person name="Secka A."/>
            <person name="Antonio M."/>
            <person name="Oren A."/>
            <person name="Chaudhuri R.R."/>
            <person name="La Ragione R."/>
            <person name="Hildebrand F."/>
            <person name="Pallen M.J."/>
        </authorList>
    </citation>
    <scope>NUCLEOTIDE SEQUENCE</scope>
    <source>
        <strain evidence="3">1193</strain>
    </source>
</reference>
<evidence type="ECO:0000313" key="4">
    <source>
        <dbReference type="Proteomes" id="UP000824248"/>
    </source>
</evidence>
<keyword evidence="1" id="KW-0812">Transmembrane</keyword>
<feature type="non-terminal residue" evidence="3">
    <location>
        <position position="152"/>
    </location>
</feature>
<name>A0A9D1WNI7_9GAMM</name>
<dbReference type="Pfam" id="PF05230">
    <property type="entry name" value="MASE2"/>
    <property type="match status" value="1"/>
</dbReference>
<dbReference type="EMBL" id="DXFC01000279">
    <property type="protein sequence ID" value="HIX62415.1"/>
    <property type="molecule type" value="Genomic_DNA"/>
</dbReference>
<organism evidence="3 4">
    <name type="scientific">Candidatus Halomonas stercoripullorum</name>
    <dbReference type="NCBI Taxonomy" id="2838617"/>
    <lineage>
        <taxon>Bacteria</taxon>
        <taxon>Pseudomonadati</taxon>
        <taxon>Pseudomonadota</taxon>
        <taxon>Gammaproteobacteria</taxon>
        <taxon>Oceanospirillales</taxon>
        <taxon>Halomonadaceae</taxon>
        <taxon>Halomonas</taxon>
    </lineage>
</organism>
<accession>A0A9D1WNI7</accession>